<proteinExistence type="predicted"/>
<protein>
    <submittedName>
        <fullName evidence="2">Uncharacterized protein</fullName>
    </submittedName>
</protein>
<dbReference type="Proteomes" id="UP001176961">
    <property type="component" value="Unassembled WGS sequence"/>
</dbReference>
<name>A0AA36GXM4_CYLNA</name>
<keyword evidence="3" id="KW-1185">Reference proteome</keyword>
<evidence type="ECO:0000313" key="2">
    <source>
        <dbReference type="EMBL" id="CAJ0600026.1"/>
    </source>
</evidence>
<feature type="signal peptide" evidence="1">
    <location>
        <begin position="1"/>
        <end position="19"/>
    </location>
</feature>
<evidence type="ECO:0000256" key="1">
    <source>
        <dbReference type="SAM" id="SignalP"/>
    </source>
</evidence>
<dbReference type="EMBL" id="CATQJL010000223">
    <property type="protein sequence ID" value="CAJ0600026.1"/>
    <property type="molecule type" value="Genomic_DNA"/>
</dbReference>
<gene>
    <name evidence="2" type="ORF">CYNAS_LOCUS12009</name>
</gene>
<reference evidence="2" key="1">
    <citation type="submission" date="2023-07" db="EMBL/GenBank/DDBJ databases">
        <authorList>
            <consortium name="CYATHOMIX"/>
        </authorList>
    </citation>
    <scope>NUCLEOTIDE SEQUENCE</scope>
    <source>
        <strain evidence="2">N/A</strain>
    </source>
</reference>
<accession>A0AA36GXM4</accession>
<evidence type="ECO:0000313" key="3">
    <source>
        <dbReference type="Proteomes" id="UP001176961"/>
    </source>
</evidence>
<comment type="caution">
    <text evidence="2">The sequence shown here is derived from an EMBL/GenBank/DDBJ whole genome shotgun (WGS) entry which is preliminary data.</text>
</comment>
<organism evidence="2 3">
    <name type="scientific">Cylicocyclus nassatus</name>
    <name type="common">Nematode worm</name>
    <dbReference type="NCBI Taxonomy" id="53992"/>
    <lineage>
        <taxon>Eukaryota</taxon>
        <taxon>Metazoa</taxon>
        <taxon>Ecdysozoa</taxon>
        <taxon>Nematoda</taxon>
        <taxon>Chromadorea</taxon>
        <taxon>Rhabditida</taxon>
        <taxon>Rhabditina</taxon>
        <taxon>Rhabditomorpha</taxon>
        <taxon>Strongyloidea</taxon>
        <taxon>Strongylidae</taxon>
        <taxon>Cylicocyclus</taxon>
    </lineage>
</organism>
<feature type="chain" id="PRO_5041276476" evidence="1">
    <location>
        <begin position="20"/>
        <end position="232"/>
    </location>
</feature>
<dbReference type="AlphaFoldDB" id="A0AA36GXM4"/>
<keyword evidence="1" id="KW-0732">Signal</keyword>
<sequence length="232" mass="26382">MCRFAALVLFALTFNYVRSDLVQPEEVSSKTEDATQPHVDPKPLVVPAEETKAPREQSVSFSGLDGLHNFFEGLFKLPLLEPITLSSLPNFFRSPQTADYCIPKLKREFKENNAYFHDVQKQVEENNIAGAYDVVFAKAREICTVEQVERMKALDEKYATIKQNVQTLAPVYNKQTKDQVLQWLRDDNFLALSGFLVKESLANMHNATLNSKLTQTSLQLGSMQFDQFLDPI</sequence>